<keyword evidence="2" id="KW-1185">Reference proteome</keyword>
<dbReference type="PANTHER" id="PTHR35866">
    <property type="entry name" value="PUTATIVE-RELATED"/>
    <property type="match status" value="1"/>
</dbReference>
<dbReference type="EMBL" id="CAJNAS010000003">
    <property type="protein sequence ID" value="CAE6874437.1"/>
    <property type="molecule type" value="Genomic_DNA"/>
</dbReference>
<reference evidence="1" key="1">
    <citation type="submission" date="2021-02" db="EMBL/GenBank/DDBJ databases">
        <authorList>
            <person name="Vanwijnsberghe S."/>
        </authorList>
    </citation>
    <scope>NUCLEOTIDE SEQUENCE</scope>
    <source>
        <strain evidence="1">R-70211</strain>
    </source>
</reference>
<dbReference type="InterPro" id="IPR005358">
    <property type="entry name" value="Puta_zinc/iron-chelating_dom"/>
</dbReference>
<protein>
    <recommendedName>
        <fullName evidence="3">YkgJ family cysteine cluster protein</fullName>
    </recommendedName>
</protein>
<evidence type="ECO:0000313" key="1">
    <source>
        <dbReference type="EMBL" id="CAE6874437.1"/>
    </source>
</evidence>
<dbReference type="Proteomes" id="UP000675121">
    <property type="component" value="Unassembled WGS sequence"/>
</dbReference>
<dbReference type="Pfam" id="PF03692">
    <property type="entry name" value="CxxCxxCC"/>
    <property type="match status" value="1"/>
</dbReference>
<accession>A0A9N8MU88</accession>
<dbReference type="AlphaFoldDB" id="A0A9N8MU88"/>
<gene>
    <name evidence="1" type="ORF">R70211_01557</name>
</gene>
<proteinExistence type="predicted"/>
<dbReference type="PANTHER" id="PTHR35866:SF2">
    <property type="entry name" value="YKGJ FAMILY CYSTEINE CLUSTER PROTEIN"/>
    <property type="match status" value="1"/>
</dbReference>
<organism evidence="1 2">
    <name type="scientific">Paraburkholderia domus</name>
    <dbReference type="NCBI Taxonomy" id="2793075"/>
    <lineage>
        <taxon>Bacteria</taxon>
        <taxon>Pseudomonadati</taxon>
        <taxon>Pseudomonadota</taxon>
        <taxon>Betaproteobacteria</taxon>
        <taxon>Burkholderiales</taxon>
        <taxon>Burkholderiaceae</taxon>
        <taxon>Paraburkholderia</taxon>
    </lineage>
</organism>
<evidence type="ECO:0008006" key="3">
    <source>
        <dbReference type="Google" id="ProtNLM"/>
    </source>
</evidence>
<evidence type="ECO:0000313" key="2">
    <source>
        <dbReference type="Proteomes" id="UP000675121"/>
    </source>
</evidence>
<dbReference type="RefSeq" id="WP_236060991.1">
    <property type="nucleotide sequence ID" value="NZ_CAJNAS010000003.1"/>
</dbReference>
<comment type="caution">
    <text evidence="1">The sequence shown here is derived from an EMBL/GenBank/DDBJ whole genome shotgun (WGS) entry which is preliminary data.</text>
</comment>
<sequence length="257" mass="27833">MDDINFECTACGKCCHDLRLALTITEAIAWLERGGQMELICEAIPWPVEPELGNAQAEYKRARSSPAMSGSLPVRISIVLAAAFTGACPNLQADMRCGIYEQRPLVCRIYPAEINPFVELVPENKGCPPDAWQTTPLQRQGILVDATTIELVGQSRRANQFEAPLRMQLCLELGLNTAALANEGFVMVSPDSEALLTALRQIHATAQSQEAATQWTFVSNRAGTLETLLSVGATGHLAEATATGNSRYHGFFPPSST</sequence>
<name>A0A9N8MU88_9BURK</name>